<evidence type="ECO:0000313" key="6">
    <source>
        <dbReference type="Proteomes" id="UP001597322"/>
    </source>
</evidence>
<dbReference type="InterPro" id="IPR013747">
    <property type="entry name" value="ACP_syn_III_C"/>
</dbReference>
<dbReference type="RefSeq" id="WP_377399388.1">
    <property type="nucleotide sequence ID" value="NZ_JBHUEQ010000015.1"/>
</dbReference>
<evidence type="ECO:0000256" key="1">
    <source>
        <dbReference type="ARBA" id="ARBA00022679"/>
    </source>
</evidence>
<keyword evidence="2" id="KW-0012">Acyltransferase</keyword>
<organism evidence="5 6">
    <name type="scientific">Rhizobium helianthi</name>
    <dbReference type="NCBI Taxonomy" id="1132695"/>
    <lineage>
        <taxon>Bacteria</taxon>
        <taxon>Pseudomonadati</taxon>
        <taxon>Pseudomonadota</taxon>
        <taxon>Alphaproteobacteria</taxon>
        <taxon>Hyphomicrobiales</taxon>
        <taxon>Rhizobiaceae</taxon>
        <taxon>Rhizobium/Agrobacterium group</taxon>
        <taxon>Rhizobium</taxon>
    </lineage>
</organism>
<keyword evidence="1" id="KW-0808">Transferase</keyword>
<reference evidence="6" key="1">
    <citation type="journal article" date="2019" name="Int. J. Syst. Evol. Microbiol.">
        <title>The Global Catalogue of Microorganisms (GCM) 10K type strain sequencing project: providing services to taxonomists for standard genome sequencing and annotation.</title>
        <authorList>
            <consortium name="The Broad Institute Genomics Platform"/>
            <consortium name="The Broad Institute Genome Sequencing Center for Infectious Disease"/>
            <person name="Wu L."/>
            <person name="Ma J."/>
        </authorList>
    </citation>
    <scope>NUCLEOTIDE SEQUENCE [LARGE SCALE GENOMIC DNA]</scope>
    <source>
        <strain evidence="6">CG52</strain>
    </source>
</reference>
<keyword evidence="6" id="KW-1185">Reference proteome</keyword>
<gene>
    <name evidence="5" type="ORF">ACFSE1_08715</name>
</gene>
<dbReference type="Proteomes" id="UP001597322">
    <property type="component" value="Unassembled WGS sequence"/>
</dbReference>
<accession>A0ABW4M275</accession>
<dbReference type="InterPro" id="IPR016039">
    <property type="entry name" value="Thiolase-like"/>
</dbReference>
<dbReference type="PANTHER" id="PTHR34069">
    <property type="entry name" value="3-OXOACYL-[ACYL-CARRIER-PROTEIN] SYNTHASE 3"/>
    <property type="match status" value="1"/>
</dbReference>
<dbReference type="Pfam" id="PF08541">
    <property type="entry name" value="ACP_syn_III_C"/>
    <property type="match status" value="1"/>
</dbReference>
<proteinExistence type="predicted"/>
<feature type="domain" description="Beta-ketoacyl-[acyl-carrier-protein] synthase III C-terminal" evidence="3">
    <location>
        <begin position="236"/>
        <end position="318"/>
    </location>
</feature>
<dbReference type="InterPro" id="IPR013751">
    <property type="entry name" value="ACP_syn_III_N"/>
</dbReference>
<dbReference type="Pfam" id="PF08545">
    <property type="entry name" value="ACP_syn_III"/>
    <property type="match status" value="1"/>
</dbReference>
<dbReference type="Gene3D" id="3.40.47.10">
    <property type="match status" value="1"/>
</dbReference>
<evidence type="ECO:0000313" key="5">
    <source>
        <dbReference type="EMBL" id="MFD1745538.1"/>
    </source>
</evidence>
<comment type="caution">
    <text evidence="5">The sequence shown here is derived from an EMBL/GenBank/DDBJ whole genome shotgun (WGS) entry which is preliminary data.</text>
</comment>
<evidence type="ECO:0000256" key="2">
    <source>
        <dbReference type="ARBA" id="ARBA00023315"/>
    </source>
</evidence>
<dbReference type="CDD" id="cd00830">
    <property type="entry name" value="KAS_III"/>
    <property type="match status" value="1"/>
</dbReference>
<sequence>MTVNDQLTDLEQSPWPLITAMGSFIPENRISNVTLGERFGKDRDFIERKLGFTARAVKPASMKTSDMCVRAFEKLEQKHPLDRAQIDLLAVVTQNPDQKIPHVSAIVHHKLGLSRHCATFDISQGCAGYAVGLAAVNGWMTTLGTKNAVLLTCDPYSEIVDQNDPATAMVFGDAATATLVSREGDRGYRLRDALFGTLPDSFNCLTCEDRFFMDGRQVSMNVMNCVPAAIETILLRNGLGLQDLSQIIFHQASLYVVDALRSKLNIGSDMAPFAAASIGNSVSSSIPLLLEQVMASHQKRILICGFGIGFSWSVAILERVER</sequence>
<protein>
    <submittedName>
        <fullName evidence="5">Ketoacyl-ACP synthase III</fullName>
    </submittedName>
</protein>
<dbReference type="SUPFAM" id="SSF53901">
    <property type="entry name" value="Thiolase-like"/>
    <property type="match status" value="1"/>
</dbReference>
<feature type="domain" description="Beta-ketoacyl-[acyl-carrier-protein] synthase III N-terminal" evidence="4">
    <location>
        <begin position="120"/>
        <end position="196"/>
    </location>
</feature>
<dbReference type="PANTHER" id="PTHR34069:SF2">
    <property type="entry name" value="BETA-KETOACYL-[ACYL-CARRIER-PROTEIN] SYNTHASE III"/>
    <property type="match status" value="1"/>
</dbReference>
<evidence type="ECO:0000259" key="3">
    <source>
        <dbReference type="Pfam" id="PF08541"/>
    </source>
</evidence>
<name>A0ABW4M275_9HYPH</name>
<evidence type="ECO:0000259" key="4">
    <source>
        <dbReference type="Pfam" id="PF08545"/>
    </source>
</evidence>
<dbReference type="EMBL" id="JBHUEQ010000015">
    <property type="protein sequence ID" value="MFD1745538.1"/>
    <property type="molecule type" value="Genomic_DNA"/>
</dbReference>